<comment type="caution">
    <text evidence="2">The sequence shown here is derived from an EMBL/GenBank/DDBJ whole genome shotgun (WGS) entry which is preliminary data.</text>
</comment>
<dbReference type="InterPro" id="IPR021529">
    <property type="entry name" value="DUF2798"/>
</dbReference>
<dbReference type="Pfam" id="PF11391">
    <property type="entry name" value="DUF2798"/>
    <property type="match status" value="1"/>
</dbReference>
<evidence type="ECO:0008006" key="4">
    <source>
        <dbReference type="Google" id="ProtNLM"/>
    </source>
</evidence>
<keyword evidence="1" id="KW-0472">Membrane</keyword>
<protein>
    <recommendedName>
        <fullName evidence="4">DUF2798 domain-containing protein</fullName>
    </recommendedName>
</protein>
<evidence type="ECO:0000256" key="1">
    <source>
        <dbReference type="SAM" id="Phobius"/>
    </source>
</evidence>
<organism evidence="2 3">
    <name type="scientific">Henriciella pelagia</name>
    <dbReference type="NCBI Taxonomy" id="1977912"/>
    <lineage>
        <taxon>Bacteria</taxon>
        <taxon>Pseudomonadati</taxon>
        <taxon>Pseudomonadota</taxon>
        <taxon>Alphaproteobacteria</taxon>
        <taxon>Hyphomonadales</taxon>
        <taxon>Hyphomonadaceae</taxon>
        <taxon>Henriciella</taxon>
    </lineage>
</organism>
<dbReference type="Proteomes" id="UP000628854">
    <property type="component" value="Unassembled WGS sequence"/>
</dbReference>
<accession>A0ABQ1JF17</accession>
<evidence type="ECO:0000313" key="3">
    <source>
        <dbReference type="Proteomes" id="UP000628854"/>
    </source>
</evidence>
<feature type="transmembrane region" description="Helical" evidence="1">
    <location>
        <begin position="48"/>
        <end position="69"/>
    </location>
</feature>
<sequence length="78" mass="8524">MRLAARWAPLMTSFLLCVFMCGFVSLVATVQTAGISVEVGADWIKAWGVSFLLAFPVVLLVMPLVRAIVSRLCRPPET</sequence>
<reference evidence="3" key="1">
    <citation type="journal article" date="2019" name="Int. J. Syst. Evol. Microbiol.">
        <title>The Global Catalogue of Microorganisms (GCM) 10K type strain sequencing project: providing services to taxonomists for standard genome sequencing and annotation.</title>
        <authorList>
            <consortium name="The Broad Institute Genomics Platform"/>
            <consortium name="The Broad Institute Genome Sequencing Center for Infectious Disease"/>
            <person name="Wu L."/>
            <person name="Ma J."/>
        </authorList>
    </citation>
    <scope>NUCLEOTIDE SEQUENCE [LARGE SCALE GENOMIC DNA]</scope>
    <source>
        <strain evidence="3">CGMCC 1.15928</strain>
    </source>
</reference>
<name>A0ABQ1JF17_9PROT</name>
<proteinExistence type="predicted"/>
<gene>
    <name evidence="2" type="ORF">GCM10011503_12110</name>
</gene>
<keyword evidence="3" id="KW-1185">Reference proteome</keyword>
<keyword evidence="1" id="KW-0812">Transmembrane</keyword>
<evidence type="ECO:0000313" key="2">
    <source>
        <dbReference type="EMBL" id="GGB64862.1"/>
    </source>
</evidence>
<dbReference type="EMBL" id="BMKF01000001">
    <property type="protein sequence ID" value="GGB64862.1"/>
    <property type="molecule type" value="Genomic_DNA"/>
</dbReference>
<keyword evidence="1" id="KW-1133">Transmembrane helix</keyword>